<organism evidence="3 4">
    <name type="scientific">Clostridium cochlearium</name>
    <dbReference type="NCBI Taxonomy" id="1494"/>
    <lineage>
        <taxon>Bacteria</taxon>
        <taxon>Bacillati</taxon>
        <taxon>Bacillota</taxon>
        <taxon>Clostridia</taxon>
        <taxon>Eubacteriales</taxon>
        <taxon>Clostridiaceae</taxon>
        <taxon>Clostridium</taxon>
    </lineage>
</organism>
<dbReference type="SUPFAM" id="SSF55486">
    <property type="entry name" value="Metalloproteases ('zincins'), catalytic domain"/>
    <property type="match status" value="1"/>
</dbReference>
<comment type="caution">
    <text evidence="3">The sequence shown here is derived from an EMBL/GenBank/DDBJ whole genome shotgun (WGS) entry which is preliminary data.</text>
</comment>
<dbReference type="PROSITE" id="PS50835">
    <property type="entry name" value="IG_LIKE"/>
    <property type="match status" value="1"/>
</dbReference>
<feature type="domain" description="Ig-like" evidence="2">
    <location>
        <begin position="595"/>
        <end position="670"/>
    </location>
</feature>
<dbReference type="InterPro" id="IPR032109">
    <property type="entry name" value="Big_3_5"/>
</dbReference>
<dbReference type="RefSeq" id="WP_171302833.1">
    <property type="nucleotide sequence ID" value="NZ_JABFIF010000002.1"/>
</dbReference>
<name>A0A7Y3V7M0_CLOCO</name>
<dbReference type="Proteomes" id="UP000528432">
    <property type="component" value="Unassembled WGS sequence"/>
</dbReference>
<dbReference type="Gene3D" id="2.60.40.10">
    <property type="entry name" value="Immunoglobulins"/>
    <property type="match status" value="1"/>
</dbReference>
<evidence type="ECO:0000256" key="1">
    <source>
        <dbReference type="SAM" id="MobiDB-lite"/>
    </source>
</evidence>
<accession>A0A7Y3V7M0</accession>
<sequence>MKIKNFSKYLAIFLSVTLILQTFVSVVYATEKKTQPQKIISFNQLEKDQELSKIKEVMEPMGGDNGASMSKLYNLVVFVRFKGEPEYINDKISGAGDITPLCLIDNTYNNSMYSLKKYYQAISNQKANIETVYLSASDKDFSSFELANQRGYYAPKSKINPDGYEGSGEWRRNSLVIDWTTKVQDAINSGIKPCTVDRQTINFADLDSNGDGRIDSITVILPTPDPKYAADVNSPLWAYKWNTSRISVHTDKGNLISDKYNQTSLQNNVKAIYKEPNGNSYFMNPGTAIHEMGHVFGLQDLYTQNGNAYPVYFMSPMAKYFSPIVQFMTARERQAAGWLDDENIKPITQAGTYTLQPMRDSKQNGTMAYTLELSGNKKLYLEYRYSDDKMVNRFDCNPEKREKIYNAVGNEVKMAGLRKSGLLAYVVDMRSKFPSNYYGSNQLEVIGLNYNTKTDAPRTVGETISCGGYTIDVTALTDDKISFTVSGDGFASNTKPIVTDVVITSPTGTGFAKGSVNQFTAEVKGTNLTDKSVKWSISGGNFKSGTVIDEKSGVLKIAADEPENTDIRVTATSNTNTSKYDSKLIRVKKDSVVNPVPIPLTGTVVIDGTMEYGKTLSCTVNSRNSTQLSYQWKRGDANIGIGTTYTLKADDIGHIISCEVSANDRSGKISGSTTSKIGQALAHVGIYVYQNETQQGNQVTLTATVTGVNGEKPNGTITFKEGQTFISKALDLVDGKATYLWVAPSAGKHSITAEFIPIPAGTGKNYRNSTLTETFDVGKKEQSKFNLSAIGNKTYGDSSFMLTATGGSGSGAITFTSSDPTVISISGTKATIHKAGSTTITATKAADSVYGEISSSTKVEVSKKTVTIKADDKLNVKKGTSLPTFTYKADGLVNGDRFTIHPVMSTNAKDTNALGEHVISIQGGTLNNVENYNINYVYGKLVIVEGDESSSNGGNNRNSGSKKGSGGGGGGSSTAPKKQTVNQSTGEKSTATTKLIVELKPWVYKGIVARAQVSAVIKRTVQNADILWKIPMQYTYSIFELTRINDKIIFSIFYPENVLKVSEK</sequence>
<evidence type="ECO:0000313" key="3">
    <source>
        <dbReference type="EMBL" id="NOH15284.1"/>
    </source>
</evidence>
<feature type="compositionally biased region" description="Gly residues" evidence="1">
    <location>
        <begin position="963"/>
        <end position="972"/>
    </location>
</feature>
<dbReference type="PANTHER" id="PTHR41775">
    <property type="entry name" value="SECRETED PROTEIN-RELATED"/>
    <property type="match status" value="1"/>
</dbReference>
<dbReference type="InterPro" id="IPR041286">
    <property type="entry name" value="MBG_2"/>
</dbReference>
<dbReference type="Gene3D" id="2.60.40.2700">
    <property type="match status" value="1"/>
</dbReference>
<dbReference type="Gene3D" id="2.60.40.1080">
    <property type="match status" value="1"/>
</dbReference>
<dbReference type="EMBL" id="JABFIF010000002">
    <property type="protein sequence ID" value="NOH15284.1"/>
    <property type="molecule type" value="Genomic_DNA"/>
</dbReference>
<feature type="compositionally biased region" description="Polar residues" evidence="1">
    <location>
        <begin position="974"/>
        <end position="987"/>
    </location>
</feature>
<evidence type="ECO:0000259" key="2">
    <source>
        <dbReference type="PROSITE" id="PS50835"/>
    </source>
</evidence>
<dbReference type="SUPFAM" id="SSF49373">
    <property type="entry name" value="Invasin/intimin cell-adhesion fragments"/>
    <property type="match status" value="1"/>
</dbReference>
<dbReference type="AlphaFoldDB" id="A0A7Y3V7M0"/>
<gene>
    <name evidence="3" type="ORF">HMJ28_02555</name>
</gene>
<dbReference type="InterPro" id="IPR007110">
    <property type="entry name" value="Ig-like_dom"/>
</dbReference>
<evidence type="ECO:0000313" key="4">
    <source>
        <dbReference type="Proteomes" id="UP000528432"/>
    </source>
</evidence>
<dbReference type="Pfam" id="PF18676">
    <property type="entry name" value="MBG_2"/>
    <property type="match status" value="1"/>
</dbReference>
<dbReference type="PANTHER" id="PTHR41775:SF1">
    <property type="entry name" value="PEPTIDASE M6-LIKE DOMAIN-CONTAINING PROTEIN"/>
    <property type="match status" value="1"/>
</dbReference>
<feature type="compositionally biased region" description="Low complexity" evidence="1">
    <location>
        <begin position="949"/>
        <end position="962"/>
    </location>
</feature>
<reference evidence="3 4" key="1">
    <citation type="submission" date="2020-05" db="EMBL/GenBank/DDBJ databases">
        <title>Draft genome sequence of Clostridium cochlearium strain AGROS13 isolated from a sheep dairy farm in New Zealand.</title>
        <authorList>
            <person name="Gupta T.B."/>
            <person name="Jauregui R."/>
            <person name="Risson A.N."/>
            <person name="Brightwell G."/>
            <person name="Maclean P."/>
        </authorList>
    </citation>
    <scope>NUCLEOTIDE SEQUENCE [LARGE SCALE GENOMIC DNA]</scope>
    <source>
        <strain evidence="3 4">AGROS13</strain>
    </source>
</reference>
<proteinExistence type="predicted"/>
<dbReference type="InterPro" id="IPR013783">
    <property type="entry name" value="Ig-like_fold"/>
</dbReference>
<dbReference type="InterPro" id="IPR008964">
    <property type="entry name" value="Invasin/intimin_cell_adhesion"/>
</dbReference>
<feature type="region of interest" description="Disordered" evidence="1">
    <location>
        <begin position="948"/>
        <end position="987"/>
    </location>
</feature>
<dbReference type="Pfam" id="PF16640">
    <property type="entry name" value="Big_3_5"/>
    <property type="match status" value="1"/>
</dbReference>
<protein>
    <recommendedName>
        <fullName evidence="2">Ig-like domain-containing protein</fullName>
    </recommendedName>
</protein>